<dbReference type="Pfam" id="PF07963">
    <property type="entry name" value="N_methyl"/>
    <property type="match status" value="1"/>
</dbReference>
<dbReference type="SUPFAM" id="SSF54523">
    <property type="entry name" value="Pili subunits"/>
    <property type="match status" value="1"/>
</dbReference>
<protein>
    <recommendedName>
        <fullName evidence="6">Prepilin-type N-terminal cleavage/methylation domain-containing protein</fullName>
    </recommendedName>
</protein>
<reference evidence="4 5" key="1">
    <citation type="submission" date="2019-10" db="EMBL/GenBank/DDBJ databases">
        <authorList>
            <person name="Karimi E."/>
        </authorList>
    </citation>
    <scope>NUCLEOTIDE SEQUENCE [LARGE SCALE GENOMIC DNA]</scope>
    <source>
        <strain evidence="4">Acinetobacter sp. 8BE</strain>
    </source>
</reference>
<dbReference type="Gene3D" id="3.30.700.10">
    <property type="entry name" value="Glycoprotein, Type 4 Pilin"/>
    <property type="match status" value="1"/>
</dbReference>
<name>A0A653K7N2_9GAMM</name>
<keyword evidence="3" id="KW-0472">Membrane</keyword>
<sequence>MIMKNPHSCTLGHQFNRGFTLIELMAVVMIIALLTAIAIPGYQHFTRRAIAAQAQQEMQKLAEQLERHKSRNFSYRGFNASYLYPLPFGSLIDNFDPIIQVLTLPLQSTETRYTITILDGSNGNPPLNSTNAIGQSWAITAVSSDVRNFSFLITSSGLKCRTISPDNINTDPGSDLENPDEIGCGEGGENW</sequence>
<dbReference type="NCBIfam" id="TIGR02532">
    <property type="entry name" value="IV_pilin_GFxxxE"/>
    <property type="match status" value="1"/>
</dbReference>
<feature type="transmembrane region" description="Helical" evidence="3">
    <location>
        <begin position="21"/>
        <end position="42"/>
    </location>
</feature>
<dbReference type="Proteomes" id="UP000430404">
    <property type="component" value="Unassembled WGS sequence"/>
</dbReference>
<dbReference type="InterPro" id="IPR045584">
    <property type="entry name" value="Pilin-like"/>
</dbReference>
<dbReference type="GO" id="GO:0015628">
    <property type="term" value="P:protein secretion by the type II secretion system"/>
    <property type="evidence" value="ECO:0007669"/>
    <property type="project" value="InterPro"/>
</dbReference>
<feature type="region of interest" description="Disordered" evidence="2">
    <location>
        <begin position="166"/>
        <end position="191"/>
    </location>
</feature>
<evidence type="ECO:0000256" key="2">
    <source>
        <dbReference type="SAM" id="MobiDB-lite"/>
    </source>
</evidence>
<dbReference type="PANTHER" id="PTHR30093:SF47">
    <property type="entry name" value="TYPE IV PILUS NON-CORE MINOR PILIN PILE"/>
    <property type="match status" value="1"/>
</dbReference>
<accession>A0A653K7N2</accession>
<evidence type="ECO:0000256" key="3">
    <source>
        <dbReference type="SAM" id="Phobius"/>
    </source>
</evidence>
<evidence type="ECO:0008006" key="6">
    <source>
        <dbReference type="Google" id="ProtNLM"/>
    </source>
</evidence>
<dbReference type="InterPro" id="IPR012902">
    <property type="entry name" value="N_methyl_site"/>
</dbReference>
<dbReference type="AlphaFoldDB" id="A0A653K7N2"/>
<dbReference type="PRINTS" id="PR00813">
    <property type="entry name" value="BCTERIALGSPG"/>
</dbReference>
<dbReference type="GO" id="GO:0015627">
    <property type="term" value="C:type II protein secretion system complex"/>
    <property type="evidence" value="ECO:0007669"/>
    <property type="project" value="InterPro"/>
</dbReference>
<gene>
    <name evidence="4" type="ORF">ACI8B_30110</name>
</gene>
<keyword evidence="3" id="KW-0812">Transmembrane</keyword>
<evidence type="ECO:0000256" key="1">
    <source>
        <dbReference type="ARBA" id="ARBA00022481"/>
    </source>
</evidence>
<dbReference type="EMBL" id="CABWKZ010000023">
    <property type="protein sequence ID" value="VXA56641.1"/>
    <property type="molecule type" value="Genomic_DNA"/>
</dbReference>
<keyword evidence="1" id="KW-0488">Methylation</keyword>
<evidence type="ECO:0000313" key="4">
    <source>
        <dbReference type="EMBL" id="VXA56641.1"/>
    </source>
</evidence>
<organism evidence="4 5">
    <name type="scientific">Acinetobacter proteolyticus</name>
    <dbReference type="NCBI Taxonomy" id="1776741"/>
    <lineage>
        <taxon>Bacteria</taxon>
        <taxon>Pseudomonadati</taxon>
        <taxon>Pseudomonadota</taxon>
        <taxon>Gammaproteobacteria</taxon>
        <taxon>Moraxellales</taxon>
        <taxon>Moraxellaceae</taxon>
        <taxon>Acinetobacter</taxon>
    </lineage>
</organism>
<dbReference type="InterPro" id="IPR000983">
    <property type="entry name" value="Bac_GSPG_pilin"/>
</dbReference>
<proteinExistence type="predicted"/>
<evidence type="ECO:0000313" key="5">
    <source>
        <dbReference type="Proteomes" id="UP000430404"/>
    </source>
</evidence>
<keyword evidence="3" id="KW-1133">Transmembrane helix</keyword>
<dbReference type="RefSeq" id="WP_159723978.1">
    <property type="nucleotide sequence ID" value="NZ_LR732744.1"/>
</dbReference>
<dbReference type="PROSITE" id="PS00409">
    <property type="entry name" value="PROKAR_NTER_METHYL"/>
    <property type="match status" value="1"/>
</dbReference>
<dbReference type="PANTHER" id="PTHR30093">
    <property type="entry name" value="GENERAL SECRETION PATHWAY PROTEIN G"/>
    <property type="match status" value="1"/>
</dbReference>